<dbReference type="Proteomes" id="UP000838756">
    <property type="component" value="Unassembled WGS sequence"/>
</dbReference>
<keyword evidence="2" id="KW-1185">Reference proteome</keyword>
<accession>A0A8S4QLW1</accession>
<sequence>MRSIKSNRVATQQTAVAHEWDTAHRWRLAGYRGSRLSMGAAGLCSVTHRLRQLPMITDDYQSISKYYDKNSLVLNDSWRR</sequence>
<name>A0A8S4QLW1_9NEOP</name>
<gene>
    <name evidence="1" type="primary">jg5602</name>
    <name evidence="1" type="ORF">PAEG_LOCUS3681</name>
</gene>
<reference evidence="1" key="1">
    <citation type="submission" date="2022-03" db="EMBL/GenBank/DDBJ databases">
        <authorList>
            <person name="Lindestad O."/>
        </authorList>
    </citation>
    <scope>NUCLEOTIDE SEQUENCE</scope>
</reference>
<comment type="caution">
    <text evidence="1">The sequence shown here is derived from an EMBL/GenBank/DDBJ whole genome shotgun (WGS) entry which is preliminary data.</text>
</comment>
<protein>
    <submittedName>
        <fullName evidence="1">Jg5602 protein</fullName>
    </submittedName>
</protein>
<evidence type="ECO:0000313" key="2">
    <source>
        <dbReference type="Proteomes" id="UP000838756"/>
    </source>
</evidence>
<evidence type="ECO:0000313" key="1">
    <source>
        <dbReference type="EMBL" id="CAH2215549.1"/>
    </source>
</evidence>
<dbReference type="EMBL" id="CAKXAJ010011970">
    <property type="protein sequence ID" value="CAH2215549.1"/>
    <property type="molecule type" value="Genomic_DNA"/>
</dbReference>
<dbReference type="AlphaFoldDB" id="A0A8S4QLW1"/>
<proteinExistence type="predicted"/>
<organism evidence="1 2">
    <name type="scientific">Pararge aegeria aegeria</name>
    <dbReference type="NCBI Taxonomy" id="348720"/>
    <lineage>
        <taxon>Eukaryota</taxon>
        <taxon>Metazoa</taxon>
        <taxon>Ecdysozoa</taxon>
        <taxon>Arthropoda</taxon>
        <taxon>Hexapoda</taxon>
        <taxon>Insecta</taxon>
        <taxon>Pterygota</taxon>
        <taxon>Neoptera</taxon>
        <taxon>Endopterygota</taxon>
        <taxon>Lepidoptera</taxon>
        <taxon>Glossata</taxon>
        <taxon>Ditrysia</taxon>
        <taxon>Papilionoidea</taxon>
        <taxon>Nymphalidae</taxon>
        <taxon>Satyrinae</taxon>
        <taxon>Satyrini</taxon>
        <taxon>Parargina</taxon>
        <taxon>Pararge</taxon>
    </lineage>
</organism>